<keyword evidence="6" id="KW-0479">Metal-binding</keyword>
<keyword evidence="3" id="KW-0723">Serine/threonine-protein kinase</keyword>
<evidence type="ECO:0000256" key="4">
    <source>
        <dbReference type="ARBA" id="ARBA00022553"/>
    </source>
</evidence>
<comment type="cofactor">
    <cofactor evidence="1">
        <name>Mg(2+)</name>
        <dbReference type="ChEBI" id="CHEBI:18420"/>
    </cofactor>
</comment>
<dbReference type="Pfam" id="PF13832">
    <property type="entry name" value="zf-HC5HC2H_2"/>
    <property type="match status" value="1"/>
</dbReference>
<gene>
    <name evidence="24" type="primary">Brpf3</name>
    <name evidence="24" type="ORF">GTO92_0008993</name>
</gene>
<feature type="domain" description="PHD-type" evidence="21">
    <location>
        <begin position="598"/>
        <end position="648"/>
    </location>
</feature>
<feature type="domain" description="Bromo" evidence="20">
    <location>
        <begin position="970"/>
        <end position="1040"/>
    </location>
</feature>
<dbReference type="SMART" id="SM00249">
    <property type="entry name" value="PHD"/>
    <property type="match status" value="2"/>
</dbReference>
<feature type="domain" description="PWWP" evidence="22">
    <location>
        <begin position="1443"/>
        <end position="1526"/>
    </location>
</feature>
<dbReference type="Pfam" id="PF00439">
    <property type="entry name" value="Bromodomain"/>
    <property type="match status" value="1"/>
</dbReference>
<dbReference type="Pfam" id="PF00069">
    <property type="entry name" value="Pkinase"/>
    <property type="match status" value="1"/>
</dbReference>
<dbReference type="PROSITE" id="PS01359">
    <property type="entry name" value="ZF_PHD_1"/>
    <property type="match status" value="1"/>
</dbReference>
<evidence type="ECO:0000256" key="15">
    <source>
        <dbReference type="PROSITE-ProRule" id="PRU00035"/>
    </source>
</evidence>
<evidence type="ECO:0000256" key="8">
    <source>
        <dbReference type="ARBA" id="ARBA00022771"/>
    </source>
</evidence>
<dbReference type="PRINTS" id="PR01773">
    <property type="entry name" value="P38MAPKINASE"/>
</dbReference>
<dbReference type="Proteomes" id="UP001166052">
    <property type="component" value="Unassembled WGS sequence"/>
</dbReference>
<feature type="binding site" evidence="17">
    <location>
        <position position="55"/>
    </location>
    <ligand>
        <name>ATP</name>
        <dbReference type="ChEBI" id="CHEBI:30616"/>
    </ligand>
</feature>
<keyword evidence="17" id="KW-0067">ATP-binding</keyword>
<evidence type="ECO:0000256" key="2">
    <source>
        <dbReference type="ARBA" id="ARBA00008832"/>
    </source>
</evidence>
<dbReference type="InterPro" id="IPR034732">
    <property type="entry name" value="EPHD"/>
</dbReference>
<evidence type="ECO:0000256" key="12">
    <source>
        <dbReference type="ARBA" id="ARBA00023016"/>
    </source>
</evidence>
<keyword evidence="8 16" id="KW-0863">Zinc-finger</keyword>
<dbReference type="PRINTS" id="PR00503">
    <property type="entry name" value="BROMODOMAIN"/>
</dbReference>
<dbReference type="InterPro" id="IPR011009">
    <property type="entry name" value="Kinase-like_dom_sf"/>
</dbReference>
<dbReference type="PANTHER" id="PTHR13793:SF19">
    <property type="entry name" value="BROMODOMAIN AND PHD FINGER-CONTAINING PROTEIN 3"/>
    <property type="match status" value="1"/>
</dbReference>
<dbReference type="Pfam" id="PF00855">
    <property type="entry name" value="PWWP"/>
    <property type="match status" value="1"/>
</dbReference>
<evidence type="ECO:0000259" key="20">
    <source>
        <dbReference type="PROSITE" id="PS50014"/>
    </source>
</evidence>
<dbReference type="SUPFAM" id="SSF56112">
    <property type="entry name" value="Protein kinase-like (PK-like)"/>
    <property type="match status" value="1"/>
</dbReference>
<dbReference type="SMART" id="SM00297">
    <property type="entry name" value="BROMO"/>
    <property type="match status" value="1"/>
</dbReference>
<evidence type="ECO:0000313" key="25">
    <source>
        <dbReference type="Proteomes" id="UP001166052"/>
    </source>
</evidence>
<dbReference type="PROSITE" id="PS00633">
    <property type="entry name" value="BROMODOMAIN_1"/>
    <property type="match status" value="1"/>
</dbReference>
<dbReference type="Gene3D" id="2.30.30.140">
    <property type="match status" value="1"/>
</dbReference>
<keyword evidence="17" id="KW-0547">Nucleotide-binding</keyword>
<name>A0ABS2YT21_POLSE</name>
<dbReference type="InterPro" id="IPR011011">
    <property type="entry name" value="Znf_FYVE_PHD"/>
</dbReference>
<evidence type="ECO:0000256" key="3">
    <source>
        <dbReference type="ARBA" id="ARBA00022527"/>
    </source>
</evidence>
<keyword evidence="4" id="KW-0597">Phosphoprotein</keyword>
<evidence type="ECO:0000256" key="7">
    <source>
        <dbReference type="ARBA" id="ARBA00022737"/>
    </source>
</evidence>
<feature type="domain" description="Protein kinase" evidence="19">
    <location>
        <begin position="1"/>
        <end position="294"/>
    </location>
</feature>
<evidence type="ECO:0000259" key="23">
    <source>
        <dbReference type="PROSITE" id="PS51805"/>
    </source>
</evidence>
<keyword evidence="25" id="KW-1185">Reference proteome</keyword>
<dbReference type="PROSITE" id="PS50812">
    <property type="entry name" value="PWWP"/>
    <property type="match status" value="1"/>
</dbReference>
<evidence type="ECO:0000256" key="10">
    <source>
        <dbReference type="ARBA" id="ARBA00022833"/>
    </source>
</evidence>
<dbReference type="PROSITE" id="PS50011">
    <property type="entry name" value="PROTEIN_KINASE_DOM"/>
    <property type="match status" value="1"/>
</dbReference>
<evidence type="ECO:0000256" key="14">
    <source>
        <dbReference type="ARBA" id="ARBA00023242"/>
    </source>
</evidence>
<accession>A0ABS2YT21</accession>
<feature type="compositionally biased region" description="Basic and acidic residues" evidence="18">
    <location>
        <begin position="796"/>
        <end position="815"/>
    </location>
</feature>
<dbReference type="SMART" id="SM00220">
    <property type="entry name" value="S_TKc"/>
    <property type="match status" value="1"/>
</dbReference>
<feature type="non-terminal residue" evidence="24">
    <location>
        <position position="1"/>
    </location>
</feature>
<keyword evidence="10" id="KW-0862">Zinc</keyword>
<dbReference type="InterPro" id="IPR013083">
    <property type="entry name" value="Znf_RING/FYVE/PHD"/>
</dbReference>
<dbReference type="CDD" id="cd20158">
    <property type="entry name" value="PWWP_BRPF3"/>
    <property type="match status" value="1"/>
</dbReference>
<evidence type="ECO:0000256" key="16">
    <source>
        <dbReference type="PROSITE-ProRule" id="PRU00146"/>
    </source>
</evidence>
<dbReference type="Gene3D" id="1.10.510.10">
    <property type="entry name" value="Transferase(Phosphotransferase) domain 1"/>
    <property type="match status" value="1"/>
</dbReference>
<dbReference type="InterPro" id="IPR019787">
    <property type="entry name" value="Znf_PHD-finger"/>
</dbReference>
<evidence type="ECO:0000256" key="6">
    <source>
        <dbReference type="ARBA" id="ARBA00022723"/>
    </source>
</evidence>
<evidence type="ECO:0000256" key="5">
    <source>
        <dbReference type="ARBA" id="ARBA00022679"/>
    </source>
</evidence>
<dbReference type="SUPFAM" id="SSF63748">
    <property type="entry name" value="Tudor/PWWP/MBT"/>
    <property type="match status" value="1"/>
</dbReference>
<dbReference type="InterPro" id="IPR019542">
    <property type="entry name" value="Enhancer_polycomb-like_N"/>
</dbReference>
<dbReference type="EMBL" id="JAAWVN010001534">
    <property type="protein sequence ID" value="MBN3289132.1"/>
    <property type="molecule type" value="Genomic_DNA"/>
</dbReference>
<evidence type="ECO:0000313" key="24">
    <source>
        <dbReference type="EMBL" id="MBN3289132.1"/>
    </source>
</evidence>
<dbReference type="InterPro" id="IPR036427">
    <property type="entry name" value="Bromodomain-like_sf"/>
</dbReference>
<keyword evidence="7" id="KW-0677">Repeat</keyword>
<evidence type="ECO:0000259" key="21">
    <source>
        <dbReference type="PROSITE" id="PS50016"/>
    </source>
</evidence>
<dbReference type="InterPro" id="IPR017441">
    <property type="entry name" value="Protein_kinase_ATP_BS"/>
</dbReference>
<dbReference type="SUPFAM" id="SSF47370">
    <property type="entry name" value="Bromodomain"/>
    <property type="match status" value="1"/>
</dbReference>
<protein>
    <submittedName>
        <fullName evidence="24">BRPF3 protein</fullName>
    </submittedName>
</protein>
<dbReference type="InterPro" id="IPR019786">
    <property type="entry name" value="Zinc_finger_PHD-type_CS"/>
</dbReference>
<dbReference type="InterPro" id="IPR008352">
    <property type="entry name" value="MAPK_HOG-like"/>
</dbReference>
<keyword evidence="14" id="KW-0539">Nucleus</keyword>
<keyword evidence="12" id="KW-0346">Stress response</keyword>
<dbReference type="SUPFAM" id="SSF57903">
    <property type="entry name" value="FYVE/PHD zinc finger"/>
    <property type="match status" value="1"/>
</dbReference>
<dbReference type="Pfam" id="PF13831">
    <property type="entry name" value="PHD_2"/>
    <property type="match status" value="1"/>
</dbReference>
<keyword evidence="13 15" id="KW-0103">Bromodomain</keyword>
<feature type="region of interest" description="Disordered" evidence="18">
    <location>
        <begin position="1296"/>
        <end position="1382"/>
    </location>
</feature>
<dbReference type="InterPro" id="IPR050701">
    <property type="entry name" value="Histone_Mod_Regulator"/>
</dbReference>
<comment type="caution">
    <text evidence="24">The sequence shown here is derived from an EMBL/GenBank/DDBJ whole genome shotgun (WGS) entry which is preliminary data.</text>
</comment>
<dbReference type="PROSITE" id="PS50016">
    <property type="entry name" value="ZF_PHD_2"/>
    <property type="match status" value="1"/>
</dbReference>
<feature type="compositionally biased region" description="Basic and acidic residues" evidence="18">
    <location>
        <begin position="1170"/>
        <end position="1190"/>
    </location>
</feature>
<evidence type="ECO:0000256" key="13">
    <source>
        <dbReference type="ARBA" id="ARBA00023117"/>
    </source>
</evidence>
<dbReference type="PROSITE" id="PS50014">
    <property type="entry name" value="BROMODOMAIN_2"/>
    <property type="match status" value="1"/>
</dbReference>
<sequence>MHSSKRKTFRREEINKTVWEVPDNYVCLRQIGSGAYGSVCSAVNTITNEKVAIKKLHRPFQSETFAKRAYRELCLLKHMKHENYIHSAGIIHRDLKPGNLGVNEDCELKILDFGLARHADAQMTGYVVTRWYRAPEVILNWMHYTQTVDIWSVGCIMAEMINGRTLFKGNDYMDQLSQIMRVTGVPDTDFIQKLESPEVTLNCTEGFISILPKMCLQVLINEDTLQNTTDFLLANRKKRTELIVMAHNWRVLQVKKLFTRSNAVSGAVDLLEKMLVLDADKRLTASKALEHPYFEPYRDPEEEIEAEPYDDSRDNANLSANEWRMTTICISSTQAVTVPCVRTRCPVIRRLSCGSDYQWIYRLARRHRPRGSTQGSSQTMRKPRKKGRQGGEGRSPSPYSLKCSPTRETLTYAQAQKMVEVDIDGRLHRISIFDPLKVITEDEMMAQDISECNSNKENSEQPLFPSKMSKKTTASKGKKKETGKNSSATTAGVAHHNHPLPKPNFRVVESYTPTDAPPMPAAYYRYMEKTVDELDAEAEYDMDEEDFAWLDMVNEKRISDGQNSVSLDTFELLMDRLEKESFLEIRSQGPSQSVIDEDAFCCVCLDDECHNSNVILFCDICNLAVHQECYGVPYIPEGQWLCRCCLQSPARPVDCVLCPNKGGAFKQTSDGRWAHVVCAIWIPEVCFANTVFLEPVEGVENIPPARWKLTCYICKQKGVGASIQCHKANCYTAFHVTCAQRAGLFMKIDPVRETNINGTTFSVKKTAFCEVHSPPGTVKKQSSPSNSEGEEGEQTVNKEEEGLTFHNSKQPEKKSSKLKQKIKKSLDVASRRSAVPMVTVPQIPSFRLNKICTGVNVQRKNQFMQRLHNYWLLKRQSRNGVPLIRRLHSHLQSQRNADQAEPDEKTSAVKEELKYWQKLRHDLERARLLIELIRKREKLKREQVKVHQAAMELQLTPFIVLLRNTLDQLQEKDPAQIFAKPVDLKEVPDYLDFISQPMDFATMRTKLEAHRYKALEEFEADFNLIVNNCMKYNSKDTVFHRAAVRLRDLGGAILRQTQRQMDSIGFDLETGTHLPESPKTVDFYRFSWEDVDNILIPENRVHLSLEAQLKELLDKLDMVSAMRSSGARTRRVRLLRREINSIRYKLGQHQQKALFNGGHSKVVYGEEADGEKSPVEESSDSPDRPAEDVKSTPPPTLEPTGPPPSLTDCDANEEPPTLKPMGGGGEIKVQSRLHKRLKSDSEVISSRRLQGDGQGRGGAIIQRLLSDNGLNGLILGTPDPSISPISGVGRRTSVLFKKAKNGAKMPKGSESPLQNGDAQSPLSPTQLSPAKDCCERQSRKRPQSLSCSSESEGEKSPGRNTEPGMTNGYGKHTESGSDSECSSSAACHTLFEKESDASVPKRSRGKPALSRVPFLEGVNGDSEFTPAGRNILMPFENSAELEPLDLVWAKCRGYPSYPALIIDPEMPREGLLHNGVPIPVPPLDVLKLGDQMQVEAGEKLYLVLFFDNKRTWQWLPRDKVLPLGVDDTVDKLRMMEGRKTSIRKSVQVAYDRAMMHLSRVRGDHAFVTSNYL</sequence>
<evidence type="ECO:0000256" key="17">
    <source>
        <dbReference type="PROSITE-ProRule" id="PRU10141"/>
    </source>
</evidence>
<dbReference type="CDD" id="cd05512">
    <property type="entry name" value="Bromo_brd1_like"/>
    <property type="match status" value="1"/>
</dbReference>
<feature type="region of interest" description="Disordered" evidence="18">
    <location>
        <begin position="453"/>
        <end position="506"/>
    </location>
</feature>
<dbReference type="SMART" id="SM00293">
    <property type="entry name" value="PWWP"/>
    <property type="match status" value="1"/>
</dbReference>
<dbReference type="InterPro" id="IPR018359">
    <property type="entry name" value="Bromodomain_CS"/>
</dbReference>
<feature type="region of interest" description="Disordered" evidence="18">
    <location>
        <begin position="368"/>
        <end position="406"/>
    </location>
</feature>
<feature type="compositionally biased region" description="Polar residues" evidence="18">
    <location>
        <begin position="371"/>
        <end position="380"/>
    </location>
</feature>
<feature type="region of interest" description="Disordered" evidence="18">
    <location>
        <begin position="1166"/>
        <end position="1254"/>
    </location>
</feature>
<feature type="compositionally biased region" description="Polar residues" evidence="18">
    <location>
        <begin position="1311"/>
        <end position="1328"/>
    </location>
</feature>
<dbReference type="PROSITE" id="PS51805">
    <property type="entry name" value="EPHD"/>
    <property type="match status" value="1"/>
</dbReference>
<evidence type="ECO:0000256" key="9">
    <source>
        <dbReference type="ARBA" id="ARBA00022777"/>
    </source>
</evidence>
<feature type="compositionally biased region" description="Pro residues" evidence="18">
    <location>
        <begin position="1192"/>
        <end position="1205"/>
    </location>
</feature>
<comment type="similarity">
    <text evidence="2">Belongs to the protein kinase superfamily. CMGC Ser/Thr protein kinase family. MAP kinase subfamily.</text>
</comment>
<evidence type="ECO:0000259" key="22">
    <source>
        <dbReference type="PROSITE" id="PS50812"/>
    </source>
</evidence>
<dbReference type="Gene3D" id="3.30.40.10">
    <property type="entry name" value="Zinc/RING finger domain, C3HC4 (zinc finger)"/>
    <property type="match status" value="2"/>
</dbReference>
<keyword evidence="9" id="KW-0418">Kinase</keyword>
<dbReference type="InterPro" id="IPR000719">
    <property type="entry name" value="Prot_kinase_dom"/>
</dbReference>
<evidence type="ECO:0000256" key="18">
    <source>
        <dbReference type="SAM" id="MobiDB-lite"/>
    </source>
</evidence>
<proteinExistence type="inferred from homology"/>
<dbReference type="PANTHER" id="PTHR13793">
    <property type="entry name" value="PHD FINGER PROTEINS"/>
    <property type="match status" value="1"/>
</dbReference>
<dbReference type="Pfam" id="PF10513">
    <property type="entry name" value="EPL1"/>
    <property type="match status" value="1"/>
</dbReference>
<dbReference type="InterPro" id="IPR001487">
    <property type="entry name" value="Bromodomain"/>
</dbReference>
<feature type="region of interest" description="Disordered" evidence="18">
    <location>
        <begin position="774"/>
        <end position="826"/>
    </location>
</feature>
<dbReference type="Gene3D" id="3.30.200.20">
    <property type="entry name" value="Phosphorylase Kinase, domain 1"/>
    <property type="match status" value="2"/>
</dbReference>
<keyword evidence="5" id="KW-0808">Transferase</keyword>
<dbReference type="CDD" id="cd15572">
    <property type="entry name" value="PHD_BRPF"/>
    <property type="match status" value="1"/>
</dbReference>
<dbReference type="Gene3D" id="1.20.920.10">
    <property type="entry name" value="Bromodomain-like"/>
    <property type="match status" value="1"/>
</dbReference>
<organism evidence="24 25">
    <name type="scientific">Polypterus senegalus</name>
    <name type="common">Senegal bichir</name>
    <dbReference type="NCBI Taxonomy" id="55291"/>
    <lineage>
        <taxon>Eukaryota</taxon>
        <taxon>Metazoa</taxon>
        <taxon>Chordata</taxon>
        <taxon>Craniata</taxon>
        <taxon>Vertebrata</taxon>
        <taxon>Euteleostomi</taxon>
        <taxon>Actinopterygii</taxon>
        <taxon>Polypteriformes</taxon>
        <taxon>Polypteridae</taxon>
        <taxon>Polypterus</taxon>
    </lineage>
</organism>
<evidence type="ECO:0000259" key="19">
    <source>
        <dbReference type="PROSITE" id="PS50011"/>
    </source>
</evidence>
<dbReference type="InterPro" id="IPR001965">
    <property type="entry name" value="Znf_PHD"/>
</dbReference>
<evidence type="ECO:0000256" key="1">
    <source>
        <dbReference type="ARBA" id="ARBA00001946"/>
    </source>
</evidence>
<reference evidence="24" key="1">
    <citation type="journal article" date="2021" name="Cell">
        <title>Tracing the genetic footprints of vertebrate landing in non-teleost ray-finned fishes.</title>
        <authorList>
            <person name="Bi X."/>
            <person name="Wang K."/>
            <person name="Yang L."/>
            <person name="Pan H."/>
            <person name="Jiang H."/>
            <person name="Wei Q."/>
            <person name="Fang M."/>
            <person name="Yu H."/>
            <person name="Zhu C."/>
            <person name="Cai Y."/>
            <person name="He Y."/>
            <person name="Gan X."/>
            <person name="Zeng H."/>
            <person name="Yu D."/>
            <person name="Zhu Y."/>
            <person name="Jiang H."/>
            <person name="Qiu Q."/>
            <person name="Yang H."/>
            <person name="Zhang Y.E."/>
            <person name="Wang W."/>
            <person name="Zhu M."/>
            <person name="He S."/>
            <person name="Zhang G."/>
        </authorList>
    </citation>
    <scope>NUCLEOTIDE SEQUENCE</scope>
    <source>
        <strain evidence="24">Bchr_001</strain>
    </source>
</reference>
<evidence type="ECO:0000256" key="11">
    <source>
        <dbReference type="ARBA" id="ARBA00022990"/>
    </source>
</evidence>
<keyword evidence="11" id="KW-0007">Acetylation</keyword>
<feature type="domain" description="PHD-type" evidence="23">
    <location>
        <begin position="652"/>
        <end position="773"/>
    </location>
</feature>
<feature type="non-terminal residue" evidence="24">
    <location>
        <position position="1572"/>
    </location>
</feature>
<dbReference type="InterPro" id="IPR000313">
    <property type="entry name" value="PWWP_dom"/>
</dbReference>
<dbReference type="PROSITE" id="PS00107">
    <property type="entry name" value="PROTEIN_KINASE_ATP"/>
    <property type="match status" value="1"/>
</dbReference>